<dbReference type="Proteomes" id="UP000019763">
    <property type="component" value="Unassembled WGS sequence"/>
</dbReference>
<organism evidence="1 2">
    <name type="scientific">Gregarina niphandrodes</name>
    <name type="common">Septate eugregarine</name>
    <dbReference type="NCBI Taxonomy" id="110365"/>
    <lineage>
        <taxon>Eukaryota</taxon>
        <taxon>Sar</taxon>
        <taxon>Alveolata</taxon>
        <taxon>Apicomplexa</taxon>
        <taxon>Conoidasida</taxon>
        <taxon>Gregarinasina</taxon>
        <taxon>Eugregarinorida</taxon>
        <taxon>Gregarinidae</taxon>
        <taxon>Gregarina</taxon>
    </lineage>
</organism>
<sequence length="347" mass="37952">MLCYDDHDAWSGLEYELAKQRHGARGNVYFMVNEKGGRVAGELDSEVLSGDPDCEALSPLLTKVLVPEAPSLSWLGLWETVSKRFGRRSNRRTAARRKAVETMEMIPAAANRIAWVGVQFEHAGALRTTRRTLAAVTACVAFRRDLLGAVPYKRLWAWLNANLWTEGLALRVQNVRSSPSKPAMIKAKDLATADLATADLATADLATADLATADLATEDLATEDALTAFAAFALARCYEAAPNSRVTREVLRRALLNMFPGDKCPLTDDQIKRVVGYAFMTGATAEMAKGFGCNGTALLVPEEWIIYDCWLSNGRNQAESCKTKNTHLGALAKRLPQNSFRLDAVDG</sequence>
<dbReference type="EMBL" id="AFNH02000978">
    <property type="protein sequence ID" value="EZG47484.1"/>
    <property type="molecule type" value="Genomic_DNA"/>
</dbReference>
<keyword evidence="2" id="KW-1185">Reference proteome</keyword>
<name>A0A023B209_GRENI</name>
<evidence type="ECO:0000313" key="1">
    <source>
        <dbReference type="EMBL" id="EZG47484.1"/>
    </source>
</evidence>
<protein>
    <submittedName>
        <fullName evidence="1">Uncharacterized protein</fullName>
    </submittedName>
</protein>
<reference evidence="1" key="1">
    <citation type="submission" date="2013-12" db="EMBL/GenBank/DDBJ databases">
        <authorList>
            <person name="Omoto C.K."/>
            <person name="Sibley D."/>
            <person name="Venepally P."/>
            <person name="Hadjithomas M."/>
            <person name="Karamycheva S."/>
            <person name="Brunk B."/>
            <person name="Roos D."/>
            <person name="Caler E."/>
            <person name="Lorenzi H."/>
        </authorList>
    </citation>
    <scope>NUCLEOTIDE SEQUENCE</scope>
</reference>
<proteinExistence type="predicted"/>
<accession>A0A023B209</accession>
<dbReference type="RefSeq" id="XP_011132170.1">
    <property type="nucleotide sequence ID" value="XM_011133868.1"/>
</dbReference>
<gene>
    <name evidence="1" type="ORF">GNI_131120</name>
</gene>
<evidence type="ECO:0000313" key="2">
    <source>
        <dbReference type="Proteomes" id="UP000019763"/>
    </source>
</evidence>
<dbReference type="AlphaFoldDB" id="A0A023B209"/>
<dbReference type="GeneID" id="22914592"/>
<dbReference type="VEuPathDB" id="CryptoDB:GNI_131120"/>
<comment type="caution">
    <text evidence="1">The sequence shown here is derived from an EMBL/GenBank/DDBJ whole genome shotgun (WGS) entry which is preliminary data.</text>
</comment>